<evidence type="ECO:0000256" key="14">
    <source>
        <dbReference type="ARBA" id="ARBA00022842"/>
    </source>
</evidence>
<dbReference type="InterPro" id="IPR008279">
    <property type="entry name" value="PEP-util_enz_mobile_dom"/>
</dbReference>
<evidence type="ECO:0000256" key="1">
    <source>
        <dbReference type="ARBA" id="ARBA00000683"/>
    </source>
</evidence>
<feature type="domain" description="PEP-utilising enzyme C-terminal" evidence="19">
    <location>
        <begin position="250"/>
        <end position="541"/>
    </location>
</feature>
<dbReference type="NCBIfam" id="TIGR01417">
    <property type="entry name" value="PTS_I_fam"/>
    <property type="match status" value="1"/>
</dbReference>
<organism evidence="21 22">
    <name type="scientific">Enterovibrio gelatinilyticus</name>
    <dbReference type="NCBI Taxonomy" id="2899819"/>
    <lineage>
        <taxon>Bacteria</taxon>
        <taxon>Pseudomonadati</taxon>
        <taxon>Pseudomonadota</taxon>
        <taxon>Gammaproteobacteria</taxon>
        <taxon>Vibrionales</taxon>
        <taxon>Vibrionaceae</taxon>
        <taxon>Enterovibrio</taxon>
    </lineage>
</organism>
<reference evidence="21" key="1">
    <citation type="submission" date="2021-12" db="EMBL/GenBank/DDBJ databases">
        <title>Enterovibrio ZSDZ35 sp. nov. and Enterovibrio ZSDZ42 sp. nov., isolated from coastal seawater in Qingdao.</title>
        <authorList>
            <person name="Zhang P."/>
        </authorList>
    </citation>
    <scope>NUCLEOTIDE SEQUENCE</scope>
    <source>
        <strain evidence="21">ZSDZ42</strain>
    </source>
</reference>
<dbReference type="SUPFAM" id="SSF52009">
    <property type="entry name" value="Phosphohistidine domain"/>
    <property type="match status" value="1"/>
</dbReference>
<dbReference type="SUPFAM" id="SSF47831">
    <property type="entry name" value="Enzyme I of the PEP:sugar phosphotransferase system HPr-binding (sub)domain"/>
    <property type="match status" value="1"/>
</dbReference>
<dbReference type="Pfam" id="PF02896">
    <property type="entry name" value="PEP-utilizers_C"/>
    <property type="match status" value="1"/>
</dbReference>
<evidence type="ECO:0000256" key="9">
    <source>
        <dbReference type="ARBA" id="ARBA00022597"/>
    </source>
</evidence>
<dbReference type="SUPFAM" id="SSF51621">
    <property type="entry name" value="Phosphoenolpyruvate/pyruvate domain"/>
    <property type="match status" value="1"/>
</dbReference>
<keyword evidence="13 16" id="KW-0418">Kinase</keyword>
<feature type="coiled-coil region" evidence="17">
    <location>
        <begin position="33"/>
        <end position="60"/>
    </location>
</feature>
<keyword evidence="8 16" id="KW-0963">Cytoplasm</keyword>
<dbReference type="InterPro" id="IPR008731">
    <property type="entry name" value="PTS_EIN"/>
</dbReference>
<evidence type="ECO:0000259" key="20">
    <source>
        <dbReference type="Pfam" id="PF05524"/>
    </source>
</evidence>
<evidence type="ECO:0000256" key="11">
    <source>
        <dbReference type="ARBA" id="ARBA00022683"/>
    </source>
</evidence>
<evidence type="ECO:0000256" key="12">
    <source>
        <dbReference type="ARBA" id="ARBA00022723"/>
    </source>
</evidence>
<keyword evidence="17" id="KW-0175">Coiled coil</keyword>
<comment type="similarity">
    <text evidence="4 16">Belongs to the PEP-utilizing enzyme family.</text>
</comment>
<keyword evidence="22" id="KW-1185">Reference proteome</keyword>
<evidence type="ECO:0000256" key="15">
    <source>
        <dbReference type="ARBA" id="ARBA00033235"/>
    </source>
</evidence>
<dbReference type="InterPro" id="IPR018274">
    <property type="entry name" value="PEP_util_AS"/>
</dbReference>
<evidence type="ECO:0000313" key="21">
    <source>
        <dbReference type="EMBL" id="MDD1792554.1"/>
    </source>
</evidence>
<keyword evidence="14 16" id="KW-0460">Magnesium</keyword>
<dbReference type="InterPro" id="IPR000121">
    <property type="entry name" value="PEP_util_C"/>
</dbReference>
<evidence type="ECO:0000259" key="19">
    <source>
        <dbReference type="Pfam" id="PF02896"/>
    </source>
</evidence>
<proteinExistence type="inferred from homology"/>
<dbReference type="GO" id="GO:0008965">
    <property type="term" value="F:phosphoenolpyruvate-protein phosphotransferase activity"/>
    <property type="evidence" value="ECO:0007669"/>
    <property type="project" value="UniProtKB-EC"/>
</dbReference>
<feature type="coiled-coil region" evidence="17">
    <location>
        <begin position="392"/>
        <end position="419"/>
    </location>
</feature>
<dbReference type="InterPro" id="IPR036637">
    <property type="entry name" value="Phosphohistidine_dom_sf"/>
</dbReference>
<dbReference type="InterPro" id="IPR040442">
    <property type="entry name" value="Pyrv_kinase-like_dom_sf"/>
</dbReference>
<dbReference type="PANTHER" id="PTHR46244">
    <property type="entry name" value="PHOSPHOENOLPYRUVATE-PROTEIN PHOSPHOTRANSFERASE"/>
    <property type="match status" value="1"/>
</dbReference>
<accession>A0ABT5QXS3</accession>
<keyword evidence="9 16" id="KW-0762">Sugar transport</keyword>
<keyword evidence="7 16" id="KW-0813">Transport</keyword>
<evidence type="ECO:0000256" key="6">
    <source>
        <dbReference type="ARBA" id="ARBA00016544"/>
    </source>
</evidence>
<evidence type="ECO:0000256" key="2">
    <source>
        <dbReference type="ARBA" id="ARBA00001946"/>
    </source>
</evidence>
<evidence type="ECO:0000256" key="4">
    <source>
        <dbReference type="ARBA" id="ARBA00007837"/>
    </source>
</evidence>
<dbReference type="Gene3D" id="3.50.30.10">
    <property type="entry name" value="Phosphohistidine domain"/>
    <property type="match status" value="1"/>
</dbReference>
<evidence type="ECO:0000259" key="18">
    <source>
        <dbReference type="Pfam" id="PF00391"/>
    </source>
</evidence>
<comment type="caution">
    <text evidence="21">The sequence shown here is derived from an EMBL/GenBank/DDBJ whole genome shotgun (WGS) entry which is preliminary data.</text>
</comment>
<evidence type="ECO:0000256" key="17">
    <source>
        <dbReference type="SAM" id="Coils"/>
    </source>
</evidence>
<protein>
    <recommendedName>
        <fullName evidence="6 16">Phosphoenolpyruvate-protein phosphotransferase</fullName>
        <ecNumber evidence="5 16">2.7.3.9</ecNumber>
    </recommendedName>
    <alternativeName>
        <fullName evidence="15 16">Phosphotransferase system, enzyme I</fullName>
    </alternativeName>
</protein>
<dbReference type="PIRSF" id="PIRSF000732">
    <property type="entry name" value="PTS_enzyme_I"/>
    <property type="match status" value="1"/>
</dbReference>
<comment type="subcellular location">
    <subcellularLocation>
        <location evidence="3 16">Cytoplasm</location>
    </subcellularLocation>
</comment>
<evidence type="ECO:0000256" key="5">
    <source>
        <dbReference type="ARBA" id="ARBA00012232"/>
    </source>
</evidence>
<dbReference type="PANTHER" id="PTHR46244:SF6">
    <property type="entry name" value="PHOSPHOENOLPYRUVATE-PROTEIN PHOSPHOTRANSFERASE"/>
    <property type="match status" value="1"/>
</dbReference>
<sequence>MISGILASPGIAFGKALLLQEDDIVINKNPLPADQLDAQIKRLYEARELSKQQLEVIKEKALATFGEEKEAIFEGHIMLLEDEELEEEIIAFIKDNNASVEYAIYSVIEEQAVTLESLDDEYLKERATDVRDIGSRFIKNALGISIVSLSAINEEVILVANDLTPSETAQINLDYVLGFITDIGGRTSHTSIMARSLELPAIVGTNDITKRVNNGDMLVLDAINNKIVINPSNEELSKFKAIRDEFIAEKEELAKLKDLPAITLDGHQVEVCGNIGTVKDCDGINRNGGEGVGLYRTEFLFMDRDALPTEEEQYKAYKDVALAMQGHPIIIRTMDIGGDKDLPYMDLPKEMNPFLGWRAIRISLDRREILRDQLRAILRASAHGKLRVMFPMIISVEEIRELKKAIEEYKVELRAEGHAFDENIEIGVMVETPAAAAIAHHLAKEVAFFSIGTNDLTQYTLAVDRGNEMISHLYNPLSPAVLTVIKQVIDASHKEGKWTGMCGELAGDERATLLLMGMGLDEFSMSGISIPRIKKIIRNANFADVKAMAEEALAMPTADEITAHVEKFIAEKTVC</sequence>
<evidence type="ECO:0000256" key="8">
    <source>
        <dbReference type="ARBA" id="ARBA00022490"/>
    </source>
</evidence>
<evidence type="ECO:0000256" key="3">
    <source>
        <dbReference type="ARBA" id="ARBA00004496"/>
    </source>
</evidence>
<evidence type="ECO:0000256" key="7">
    <source>
        <dbReference type="ARBA" id="ARBA00022448"/>
    </source>
</evidence>
<dbReference type="EC" id="2.7.3.9" evidence="5 16"/>
<keyword evidence="12 16" id="KW-0479">Metal-binding</keyword>
<dbReference type="Pfam" id="PF00391">
    <property type="entry name" value="PEP-utilizers"/>
    <property type="match status" value="1"/>
</dbReference>
<dbReference type="PRINTS" id="PR01736">
    <property type="entry name" value="PHPHTRNFRASE"/>
</dbReference>
<evidence type="ECO:0000256" key="16">
    <source>
        <dbReference type="PIRNR" id="PIRNR000732"/>
    </source>
</evidence>
<gene>
    <name evidence="21" type="primary">ptsI</name>
    <name evidence="21" type="ORF">LRP50_05355</name>
</gene>
<dbReference type="RefSeq" id="WP_274163452.1">
    <property type="nucleotide sequence ID" value="NZ_JAJUBC010000004.1"/>
</dbReference>
<dbReference type="PROSITE" id="PS00370">
    <property type="entry name" value="PEP_ENZYMES_PHOS_SITE"/>
    <property type="match status" value="1"/>
</dbReference>
<evidence type="ECO:0000256" key="13">
    <source>
        <dbReference type="ARBA" id="ARBA00022777"/>
    </source>
</evidence>
<keyword evidence="11 16" id="KW-0598">Phosphotransferase system</keyword>
<comment type="cofactor">
    <cofactor evidence="2 16">
        <name>Mg(2+)</name>
        <dbReference type="ChEBI" id="CHEBI:18420"/>
    </cofactor>
</comment>
<dbReference type="Proteomes" id="UP001149400">
    <property type="component" value="Unassembled WGS sequence"/>
</dbReference>
<dbReference type="Pfam" id="PF05524">
    <property type="entry name" value="PEP-utilisers_N"/>
    <property type="match status" value="1"/>
</dbReference>
<comment type="function">
    <text evidence="16">General (non sugar-specific) component of the phosphoenolpyruvate-dependent sugar phosphotransferase system (sugar PTS). This major carbohydrate active-transport system catalyzes the phosphorylation of incoming sugar substrates concomitantly with their translocation across the cell membrane. Enzyme I transfers the phosphoryl group from phosphoenolpyruvate (PEP) to the phosphoryl carrier protein (HPr).</text>
</comment>
<dbReference type="InterPro" id="IPR015813">
    <property type="entry name" value="Pyrv/PenolPyrv_kinase-like_dom"/>
</dbReference>
<dbReference type="InterPro" id="IPR024692">
    <property type="entry name" value="PTS_EI"/>
</dbReference>
<dbReference type="InterPro" id="IPR036618">
    <property type="entry name" value="PtsI_HPr-bd_sf"/>
</dbReference>
<keyword evidence="10 16" id="KW-0808">Transferase</keyword>
<evidence type="ECO:0000256" key="10">
    <source>
        <dbReference type="ARBA" id="ARBA00022679"/>
    </source>
</evidence>
<dbReference type="InterPro" id="IPR050499">
    <property type="entry name" value="PEP-utilizing_PTS_enzyme"/>
</dbReference>
<dbReference type="Gene3D" id="3.20.20.60">
    <property type="entry name" value="Phosphoenolpyruvate-binding domains"/>
    <property type="match status" value="1"/>
</dbReference>
<comment type="catalytic activity">
    <reaction evidence="1 16">
        <text>L-histidyl-[protein] + phosphoenolpyruvate = N(pros)-phospho-L-histidyl-[protein] + pyruvate</text>
        <dbReference type="Rhea" id="RHEA:23880"/>
        <dbReference type="Rhea" id="RHEA-COMP:9745"/>
        <dbReference type="Rhea" id="RHEA-COMP:9746"/>
        <dbReference type="ChEBI" id="CHEBI:15361"/>
        <dbReference type="ChEBI" id="CHEBI:29979"/>
        <dbReference type="ChEBI" id="CHEBI:58702"/>
        <dbReference type="ChEBI" id="CHEBI:64837"/>
        <dbReference type="EC" id="2.7.3.9"/>
    </reaction>
</comment>
<evidence type="ECO:0000313" key="22">
    <source>
        <dbReference type="Proteomes" id="UP001149400"/>
    </source>
</evidence>
<dbReference type="Gene3D" id="1.10.274.10">
    <property type="entry name" value="PtsI, HPr-binding domain"/>
    <property type="match status" value="1"/>
</dbReference>
<dbReference type="InterPro" id="IPR006318">
    <property type="entry name" value="PTS_EI-like"/>
</dbReference>
<dbReference type="NCBIfam" id="NF008382">
    <property type="entry name" value="PRK11177.1"/>
    <property type="match status" value="1"/>
</dbReference>
<feature type="domain" description="PEP-utilising enzyme mobile" evidence="18">
    <location>
        <begin position="153"/>
        <end position="222"/>
    </location>
</feature>
<name>A0ABT5QXS3_9GAMM</name>
<dbReference type="EMBL" id="JAJUBC010000004">
    <property type="protein sequence ID" value="MDD1792554.1"/>
    <property type="molecule type" value="Genomic_DNA"/>
</dbReference>
<feature type="domain" description="Phosphotransferase system enzyme I N-terminal" evidence="20">
    <location>
        <begin position="4"/>
        <end position="126"/>
    </location>
</feature>